<dbReference type="OrthoDB" id="5149615at2"/>
<comment type="caution">
    <text evidence="2">The sequence shown here is derived from an EMBL/GenBank/DDBJ whole genome shotgun (WGS) entry which is preliminary data.</text>
</comment>
<organism evidence="2 3">
    <name type="scientific">Microbacterium saperdae</name>
    <dbReference type="NCBI Taxonomy" id="69368"/>
    <lineage>
        <taxon>Bacteria</taxon>
        <taxon>Bacillati</taxon>
        <taxon>Actinomycetota</taxon>
        <taxon>Actinomycetes</taxon>
        <taxon>Micrococcales</taxon>
        <taxon>Microbacteriaceae</taxon>
        <taxon>Microbacterium</taxon>
    </lineage>
</organism>
<keyword evidence="2" id="KW-0969">Cilium</keyword>
<proteinExistence type="predicted"/>
<feature type="region of interest" description="Disordered" evidence="1">
    <location>
        <begin position="1"/>
        <end position="33"/>
    </location>
</feature>
<feature type="region of interest" description="Disordered" evidence="1">
    <location>
        <begin position="219"/>
        <end position="270"/>
    </location>
</feature>
<dbReference type="RefSeq" id="WP_141871852.1">
    <property type="nucleotide sequence ID" value="NZ_VFOX01000001.1"/>
</dbReference>
<sequence length="452" mass="43817">MSGLSTASADRTAAADPLGALLGRSGRADEGESAPFGVAMAVAKRMLGTGDDTMGALDPVALGVSDASTTADAMISTVLAPAMLRVDVSAEDAVDPEAASAAAAETGPSFTDTGLSAAMAPLAAVSSTAGEERASASQDPALPQGGSAARATVSPLPHAEGGMPALAVASPSAQGSVPAPPLTAGGADQVPVLPAARMSAIVATPGSAVVAEAEIPSALRPTDPSSATSVSPAQPTPAQTSLTPPTPAQPSPTPSTGAQPVRTAPADGTPSIISPAALVVTVDTAAVDAPEPGALPPRAVAAQVSPVVLSIVQRPIGSHQLTMTVTPDTLGPVTVRAHVSAGGDVRVELLGATEAGREALRTIVTDLRRDLAAAMPHASLTLGSGTTAEGGGADRGAQSGAGGPMGGQSSGGRESDRTPSDRRAADAAARGIPHSSLTATHAVSGEGLDIFA</sequence>
<gene>
    <name evidence="2" type="ORF">FB560_1584</name>
</gene>
<feature type="compositionally biased region" description="Low complexity" evidence="1">
    <location>
        <begin position="1"/>
        <end position="16"/>
    </location>
</feature>
<evidence type="ECO:0000313" key="2">
    <source>
        <dbReference type="EMBL" id="TQL85947.1"/>
    </source>
</evidence>
<feature type="compositionally biased region" description="Basic and acidic residues" evidence="1">
    <location>
        <begin position="413"/>
        <end position="425"/>
    </location>
</feature>
<feature type="region of interest" description="Disordered" evidence="1">
    <location>
        <begin position="129"/>
        <end position="164"/>
    </location>
</feature>
<dbReference type="Proteomes" id="UP000317209">
    <property type="component" value="Unassembled WGS sequence"/>
</dbReference>
<feature type="region of interest" description="Disordered" evidence="1">
    <location>
        <begin position="381"/>
        <end position="452"/>
    </location>
</feature>
<dbReference type="InterPro" id="IPR038610">
    <property type="entry name" value="FliK-like_C_sf"/>
</dbReference>
<accession>A0A543BM95</accession>
<dbReference type="AlphaFoldDB" id="A0A543BM95"/>
<feature type="compositionally biased region" description="Gly residues" evidence="1">
    <location>
        <begin position="388"/>
        <end position="410"/>
    </location>
</feature>
<dbReference type="Gene3D" id="3.30.750.140">
    <property type="match status" value="1"/>
</dbReference>
<feature type="compositionally biased region" description="Pro residues" evidence="1">
    <location>
        <begin position="244"/>
        <end position="253"/>
    </location>
</feature>
<keyword evidence="2" id="KW-0282">Flagellum</keyword>
<reference evidence="2 3" key="1">
    <citation type="submission" date="2019-06" db="EMBL/GenBank/DDBJ databases">
        <title>Sequencing the genomes of 1000 actinobacteria strains.</title>
        <authorList>
            <person name="Klenk H.-P."/>
        </authorList>
    </citation>
    <scope>NUCLEOTIDE SEQUENCE [LARGE SCALE GENOMIC DNA]</scope>
    <source>
        <strain evidence="2 3">DSM 20169</strain>
    </source>
</reference>
<evidence type="ECO:0000256" key="1">
    <source>
        <dbReference type="SAM" id="MobiDB-lite"/>
    </source>
</evidence>
<protein>
    <submittedName>
        <fullName evidence="2">Flagellar hook-length control protein FliK</fullName>
    </submittedName>
</protein>
<feature type="compositionally biased region" description="Low complexity" evidence="1">
    <location>
        <begin position="232"/>
        <end position="243"/>
    </location>
</feature>
<keyword evidence="2" id="KW-0966">Cell projection</keyword>
<name>A0A543BM95_9MICO</name>
<evidence type="ECO:0000313" key="3">
    <source>
        <dbReference type="Proteomes" id="UP000317209"/>
    </source>
</evidence>
<keyword evidence="3" id="KW-1185">Reference proteome</keyword>
<dbReference type="EMBL" id="VFOX01000001">
    <property type="protein sequence ID" value="TQL85947.1"/>
    <property type="molecule type" value="Genomic_DNA"/>
</dbReference>